<evidence type="ECO:0000256" key="11">
    <source>
        <dbReference type="SAM" id="Phobius"/>
    </source>
</evidence>
<protein>
    <submittedName>
        <fullName evidence="15">Protein toll</fullName>
    </submittedName>
</protein>
<dbReference type="SMART" id="SM00369">
    <property type="entry name" value="LRR_TYP"/>
    <property type="match status" value="3"/>
</dbReference>
<dbReference type="GO" id="GO:0005886">
    <property type="term" value="C:plasma membrane"/>
    <property type="evidence" value="ECO:0007669"/>
    <property type="project" value="TreeGrafter"/>
</dbReference>
<feature type="domain" description="TIR" evidence="13">
    <location>
        <begin position="717"/>
        <end position="852"/>
    </location>
</feature>
<dbReference type="InterPro" id="IPR035897">
    <property type="entry name" value="Toll_tir_struct_dom_sf"/>
</dbReference>
<dbReference type="Pfam" id="PF13855">
    <property type="entry name" value="LRR_8"/>
    <property type="match status" value="1"/>
</dbReference>
<dbReference type="GO" id="GO:0038023">
    <property type="term" value="F:signaling receptor activity"/>
    <property type="evidence" value="ECO:0007669"/>
    <property type="project" value="TreeGrafter"/>
</dbReference>
<evidence type="ECO:0000256" key="6">
    <source>
        <dbReference type="ARBA" id="ARBA00022737"/>
    </source>
</evidence>
<evidence type="ECO:0000256" key="12">
    <source>
        <dbReference type="SAM" id="SignalP"/>
    </source>
</evidence>
<evidence type="ECO:0000256" key="7">
    <source>
        <dbReference type="ARBA" id="ARBA00022989"/>
    </source>
</evidence>
<dbReference type="RefSeq" id="XP_030377862.1">
    <property type="nucleotide sequence ID" value="XM_030522002.1"/>
</dbReference>
<dbReference type="SUPFAM" id="SSF52058">
    <property type="entry name" value="L domain-like"/>
    <property type="match status" value="1"/>
</dbReference>
<gene>
    <name evidence="15" type="primary">LOC115626609</name>
</gene>
<dbReference type="PRINTS" id="PR01537">
    <property type="entry name" value="INTRLKN1R1F"/>
</dbReference>
<dbReference type="Gene3D" id="3.80.10.10">
    <property type="entry name" value="Ribonuclease Inhibitor"/>
    <property type="match status" value="3"/>
</dbReference>
<proteinExistence type="inferred from homology"/>
<dbReference type="Pfam" id="PF13306">
    <property type="entry name" value="LRR_5"/>
    <property type="match status" value="1"/>
</dbReference>
<evidence type="ECO:0000256" key="8">
    <source>
        <dbReference type="ARBA" id="ARBA00023136"/>
    </source>
</evidence>
<keyword evidence="8 11" id="KW-0472">Membrane</keyword>
<evidence type="ECO:0000256" key="4">
    <source>
        <dbReference type="ARBA" id="ARBA00022692"/>
    </source>
</evidence>
<dbReference type="OrthoDB" id="1421090at2759"/>
<evidence type="ECO:0000259" key="13">
    <source>
        <dbReference type="PROSITE" id="PS50104"/>
    </source>
</evidence>
<dbReference type="AlphaFoldDB" id="A0A6J2TSH0"/>
<sequence length="870" mass="99807">MLWLVIVSTLLGSALAQIVPLSTYCNRMKKSATNCMCESESNLVVVRCTDEYAMQLEQSDRETNIFMSYYDVFDLDHLPCFNLVQVTKFEFDAYNFWNETFWSDLQSKLGIESILAIEVRDRRVDNASRMALTQKLTAADVNISDYSGSHEISNSSDSGKITIEISNVYENGSNIYSTSNMYGNASDTYNVSNIYDKSNNISNILSNNNISQTKKKYNDTNCDTSLNKTTWFFSYVQNLSSFTFESDIYQLEEDMFQAFTNLTQLELKLSVDWLPPLLFAPFATTLQEINFENSRSVNFSSALLRQMCRLENVTVHLGGNAAKLQPQLFTNMSQLREVHLLSASSKVDHRMFRGSHNLRIIQIVFNDFLNKLPVGLFRDQFFLTDLDLHSNSLSELPVGLFSSLHRLQTLDLSRNKLCALSSDLLKPLWSLNMLNVNYNSLIALESATFSELRSLSFIDMRGTQFYGTRLSMHYEALLCTNDVICQYKAETWQCASDCICWVERDTLELIVDCRGSALKELPELPHTRLVQTIVRASNNSLKALPSANSTGYANVTELHLAHNHLKHFNSSIQLPINLTFLDVRYNHINGFSDEFVGYLENSTLKLALAGNPLHCDCNALPLLNFVRAQPQRVRDIGELQCATGTGAVYRKAFQQLDVDEICPSYVLLIGCIVGGLVVLGCLICTLYLAYRQQLKIWLYNHNWCLWWVSEEELDKDKLYDAFISYSHKDEELITKLLPKLETGPHAFRVCLHSRDWLVGDCIPEQIVRTVEDSKRILIILSQHFIESVWARMEFRIAYQATLRDKRKRIIIILYKELENFEGIDSELRAYLKLNTYLKWGDPLFWSKLRYAMPHNRRVLKGQTKRPAPLV</sequence>
<comment type="similarity">
    <text evidence="2">Belongs to the Toll-like receptor family.</text>
</comment>
<evidence type="ECO:0000256" key="3">
    <source>
        <dbReference type="ARBA" id="ARBA00022614"/>
    </source>
</evidence>
<dbReference type="InterPro" id="IPR032675">
    <property type="entry name" value="LRR_dom_sf"/>
</dbReference>
<dbReference type="SMART" id="SM00255">
    <property type="entry name" value="TIR"/>
    <property type="match status" value="1"/>
</dbReference>
<feature type="signal peptide" evidence="12">
    <location>
        <begin position="1"/>
        <end position="16"/>
    </location>
</feature>
<organism evidence="14 15">
    <name type="scientific">Drosophila lebanonensis</name>
    <name type="common">Fruit fly</name>
    <name type="synonym">Scaptodrosophila lebanonensis</name>
    <dbReference type="NCBI Taxonomy" id="7225"/>
    <lineage>
        <taxon>Eukaryota</taxon>
        <taxon>Metazoa</taxon>
        <taxon>Ecdysozoa</taxon>
        <taxon>Arthropoda</taxon>
        <taxon>Hexapoda</taxon>
        <taxon>Insecta</taxon>
        <taxon>Pterygota</taxon>
        <taxon>Neoptera</taxon>
        <taxon>Endopterygota</taxon>
        <taxon>Diptera</taxon>
        <taxon>Brachycera</taxon>
        <taxon>Muscomorpha</taxon>
        <taxon>Ephydroidea</taxon>
        <taxon>Drosophilidae</taxon>
        <taxon>Scaptodrosophila</taxon>
    </lineage>
</organism>
<keyword evidence="14" id="KW-1185">Reference proteome</keyword>
<keyword evidence="9" id="KW-0675">Receptor</keyword>
<dbReference type="GO" id="GO:0007165">
    <property type="term" value="P:signal transduction"/>
    <property type="evidence" value="ECO:0007669"/>
    <property type="project" value="InterPro"/>
</dbReference>
<keyword evidence="4 11" id="KW-0812">Transmembrane</keyword>
<reference evidence="15" key="1">
    <citation type="submission" date="2025-08" db="UniProtKB">
        <authorList>
            <consortium name="RefSeq"/>
        </authorList>
    </citation>
    <scope>IDENTIFICATION</scope>
    <source>
        <strain evidence="15">11010-0011.00</strain>
        <tissue evidence="15">Whole body</tissue>
    </source>
</reference>
<accession>A0A6J2TSH0</accession>
<evidence type="ECO:0000256" key="2">
    <source>
        <dbReference type="ARBA" id="ARBA00009634"/>
    </source>
</evidence>
<dbReference type="Proteomes" id="UP000504634">
    <property type="component" value="Unplaced"/>
</dbReference>
<evidence type="ECO:0000256" key="1">
    <source>
        <dbReference type="ARBA" id="ARBA00004167"/>
    </source>
</evidence>
<dbReference type="InterPro" id="IPR003591">
    <property type="entry name" value="Leu-rich_rpt_typical-subtyp"/>
</dbReference>
<evidence type="ECO:0000256" key="9">
    <source>
        <dbReference type="ARBA" id="ARBA00023170"/>
    </source>
</evidence>
<comment type="subcellular location">
    <subcellularLocation>
        <location evidence="1">Membrane</location>
        <topology evidence="1">Single-pass membrane protein</topology>
    </subcellularLocation>
</comment>
<evidence type="ECO:0000313" key="15">
    <source>
        <dbReference type="RefSeq" id="XP_030377862.1"/>
    </source>
</evidence>
<dbReference type="PROSITE" id="PS50104">
    <property type="entry name" value="TIR"/>
    <property type="match status" value="1"/>
</dbReference>
<name>A0A6J2TSH0_DROLE</name>
<dbReference type="SUPFAM" id="SSF52200">
    <property type="entry name" value="Toll/Interleukin receptor TIR domain"/>
    <property type="match status" value="1"/>
</dbReference>
<dbReference type="Pfam" id="PF13676">
    <property type="entry name" value="TIR_2"/>
    <property type="match status" value="1"/>
</dbReference>
<dbReference type="InterPro" id="IPR001611">
    <property type="entry name" value="Leu-rich_rpt"/>
</dbReference>
<evidence type="ECO:0000313" key="14">
    <source>
        <dbReference type="Proteomes" id="UP000504634"/>
    </source>
</evidence>
<dbReference type="PANTHER" id="PTHR24365:SF541">
    <property type="entry name" value="PROTEIN TOLL-RELATED"/>
    <property type="match status" value="1"/>
</dbReference>
<dbReference type="InterPro" id="IPR026906">
    <property type="entry name" value="LRR_5"/>
</dbReference>
<feature type="chain" id="PRO_5027087734" evidence="12">
    <location>
        <begin position="17"/>
        <end position="870"/>
    </location>
</feature>
<dbReference type="Gene3D" id="3.40.50.10140">
    <property type="entry name" value="Toll/interleukin-1 receptor homology (TIR) domain"/>
    <property type="match status" value="1"/>
</dbReference>
<dbReference type="InterPro" id="IPR000157">
    <property type="entry name" value="TIR_dom"/>
</dbReference>
<keyword evidence="10" id="KW-0325">Glycoprotein</keyword>
<feature type="transmembrane region" description="Helical" evidence="11">
    <location>
        <begin position="665"/>
        <end position="690"/>
    </location>
</feature>
<evidence type="ECO:0000256" key="10">
    <source>
        <dbReference type="ARBA" id="ARBA00023180"/>
    </source>
</evidence>
<keyword evidence="5 12" id="KW-0732">Signal</keyword>
<dbReference type="PANTHER" id="PTHR24365">
    <property type="entry name" value="TOLL-LIKE RECEPTOR"/>
    <property type="match status" value="1"/>
</dbReference>
<dbReference type="FunFam" id="3.40.50.10140:FF:000020">
    <property type="entry name" value="Blast:Protein toll"/>
    <property type="match status" value="1"/>
</dbReference>
<keyword evidence="3" id="KW-0433">Leucine-rich repeat</keyword>
<evidence type="ECO:0000256" key="5">
    <source>
        <dbReference type="ARBA" id="ARBA00022729"/>
    </source>
</evidence>
<keyword evidence="7 11" id="KW-1133">Transmembrane helix</keyword>
<keyword evidence="6" id="KW-0677">Repeat</keyword>
<dbReference type="GeneID" id="115626609"/>